<evidence type="ECO:0000313" key="1">
    <source>
        <dbReference type="EMBL" id="PPJ35835.1"/>
    </source>
</evidence>
<proteinExistence type="predicted"/>
<gene>
    <name evidence="1" type="ORF">C5E45_23810</name>
</gene>
<evidence type="ECO:0000313" key="2">
    <source>
        <dbReference type="Proteomes" id="UP000239874"/>
    </source>
</evidence>
<comment type="caution">
    <text evidence="1">The sequence shown here is derived from an EMBL/GenBank/DDBJ whole genome shotgun (WGS) entry which is preliminary data.</text>
</comment>
<dbReference type="EMBL" id="PSZC01000018">
    <property type="protein sequence ID" value="PPJ35835.1"/>
    <property type="molecule type" value="Genomic_DNA"/>
</dbReference>
<reference evidence="1 2" key="1">
    <citation type="submission" date="2018-02" db="EMBL/GenBank/DDBJ databases">
        <title>8 Nocardia nova and 1 Nocardia cyriacigeorgica strain used for evolution to TMP-SMX.</title>
        <authorList>
            <person name="Mehta H."/>
            <person name="Weng J."/>
            <person name="Shamoo Y."/>
        </authorList>
    </citation>
    <scope>NUCLEOTIDE SEQUENCE [LARGE SCALE GENOMIC DNA]</scope>
    <source>
        <strain evidence="1 2">MDA3139</strain>
    </source>
</reference>
<dbReference type="AlphaFoldDB" id="A0A2S6AKS3"/>
<protein>
    <submittedName>
        <fullName evidence="1">Uncharacterized protein</fullName>
    </submittedName>
</protein>
<accession>A0A2S6AKS3</accession>
<sequence length="105" mass="11983">MGLVDVRTGLVHEWLRLGPHPLDRWVHENPRIGTNDIPSLAQARARLIEGVDEHYSRFGLTFGDDCSVVAEARWRILNRDPAPQAFLDLQLVSDDRARLDTRNES</sequence>
<dbReference type="Proteomes" id="UP000239874">
    <property type="component" value="Unassembled WGS sequence"/>
</dbReference>
<name>A0A2S6AKS3_9NOCA</name>
<organism evidence="1 2">
    <name type="scientific">Nocardia nova</name>
    <dbReference type="NCBI Taxonomy" id="37330"/>
    <lineage>
        <taxon>Bacteria</taxon>
        <taxon>Bacillati</taxon>
        <taxon>Actinomycetota</taxon>
        <taxon>Actinomycetes</taxon>
        <taxon>Mycobacteriales</taxon>
        <taxon>Nocardiaceae</taxon>
        <taxon>Nocardia</taxon>
    </lineage>
</organism>